<dbReference type="AlphaFoldDB" id="A0A9X3BHX1"/>
<dbReference type="RefSeq" id="WP_279297765.1">
    <property type="nucleotide sequence ID" value="NZ_JAOTIF010000011.1"/>
</dbReference>
<name>A0A9X3BHX1_9BACT</name>
<reference evidence="1" key="2">
    <citation type="submission" date="2023-04" db="EMBL/GenBank/DDBJ databases">
        <title>Paracnuella aquatica gen. nov., sp. nov., a member of the family Chitinophagaceae isolated from a hot spring.</title>
        <authorList>
            <person name="Wang C."/>
        </authorList>
    </citation>
    <scope>NUCLEOTIDE SEQUENCE</scope>
    <source>
        <strain evidence="1">LB-8</strain>
    </source>
</reference>
<keyword evidence="2" id="KW-1185">Reference proteome</keyword>
<dbReference type="EMBL" id="JAOTIF010000011">
    <property type="protein sequence ID" value="MCU7550327.1"/>
    <property type="molecule type" value="Genomic_DNA"/>
</dbReference>
<proteinExistence type="predicted"/>
<sequence length="72" mass="8225">MKVRHTFLVSGDAAHRFLHQEITLLPGSLTELYQTEDYKWYLRKVCGVEQISGELAIQILGASKIKKKACVY</sequence>
<comment type="caution">
    <text evidence="1">The sequence shown here is derived from an EMBL/GenBank/DDBJ whole genome shotgun (WGS) entry which is preliminary data.</text>
</comment>
<protein>
    <submittedName>
        <fullName evidence="1">Uncharacterized protein</fullName>
    </submittedName>
</protein>
<evidence type="ECO:0000313" key="1">
    <source>
        <dbReference type="EMBL" id="MCU7550327.1"/>
    </source>
</evidence>
<accession>A0A9X3BHX1</accession>
<dbReference type="Proteomes" id="UP001155483">
    <property type="component" value="Unassembled WGS sequence"/>
</dbReference>
<evidence type="ECO:0000313" key="2">
    <source>
        <dbReference type="Proteomes" id="UP001155483"/>
    </source>
</evidence>
<organism evidence="1 2">
    <name type="scientific">Paraflavisolibacter caeni</name>
    <dbReference type="NCBI Taxonomy" id="2982496"/>
    <lineage>
        <taxon>Bacteria</taxon>
        <taxon>Pseudomonadati</taxon>
        <taxon>Bacteroidota</taxon>
        <taxon>Chitinophagia</taxon>
        <taxon>Chitinophagales</taxon>
        <taxon>Chitinophagaceae</taxon>
        <taxon>Paraflavisolibacter</taxon>
    </lineage>
</organism>
<reference evidence="1" key="1">
    <citation type="submission" date="2022-09" db="EMBL/GenBank/DDBJ databases">
        <authorList>
            <person name="Yuan C."/>
            <person name="Ke Z."/>
        </authorList>
    </citation>
    <scope>NUCLEOTIDE SEQUENCE</scope>
    <source>
        <strain evidence="1">LB-8</strain>
    </source>
</reference>
<gene>
    <name evidence="1" type="ORF">OCK74_14490</name>
</gene>